<dbReference type="PRINTS" id="PR00039">
    <property type="entry name" value="HTHLYSR"/>
</dbReference>
<dbReference type="InterPro" id="IPR000847">
    <property type="entry name" value="LysR_HTH_N"/>
</dbReference>
<dbReference type="Pfam" id="PF03466">
    <property type="entry name" value="LysR_substrate"/>
    <property type="match status" value="1"/>
</dbReference>
<comment type="similarity">
    <text evidence="1">Belongs to the LysR transcriptional regulatory family.</text>
</comment>
<dbReference type="Gene3D" id="3.40.190.10">
    <property type="entry name" value="Periplasmic binding protein-like II"/>
    <property type="match status" value="2"/>
</dbReference>
<feature type="domain" description="HTH lysR-type" evidence="5">
    <location>
        <begin position="1"/>
        <end position="58"/>
    </location>
</feature>
<dbReference type="RefSeq" id="WP_262069456.1">
    <property type="nucleotide sequence ID" value="NZ_JAMXOC010000015.1"/>
</dbReference>
<evidence type="ECO:0000256" key="2">
    <source>
        <dbReference type="ARBA" id="ARBA00023015"/>
    </source>
</evidence>
<name>A0ABT1EIQ3_9FIRM</name>
<evidence type="ECO:0000256" key="4">
    <source>
        <dbReference type="ARBA" id="ARBA00023163"/>
    </source>
</evidence>
<reference evidence="6 7" key="1">
    <citation type="journal article" date="2022" name="Genome Biol. Evol.">
        <title>Host diet, physiology and behaviors set the stage for Lachnospiraceae cladogenesis.</title>
        <authorList>
            <person name="Vera-Ponce De Leon A."/>
            <person name="Schneider M."/>
            <person name="Jahnes B.C."/>
            <person name="Sadowski V."/>
            <person name="Camuy-Velez L.A."/>
            <person name="Duan J."/>
            <person name="Sabree Z.L."/>
        </authorList>
    </citation>
    <scope>NUCLEOTIDE SEQUENCE [LARGE SCALE GENOMIC DNA]</scope>
    <source>
        <strain evidence="6 7">PAL227</strain>
    </source>
</reference>
<keyword evidence="3" id="KW-0238">DNA-binding</keyword>
<dbReference type="SUPFAM" id="SSF46785">
    <property type="entry name" value="Winged helix' DNA-binding domain"/>
    <property type="match status" value="1"/>
</dbReference>
<dbReference type="Gene3D" id="1.10.10.10">
    <property type="entry name" value="Winged helix-like DNA-binding domain superfamily/Winged helix DNA-binding domain"/>
    <property type="match status" value="1"/>
</dbReference>
<dbReference type="PANTHER" id="PTHR30126:SF64">
    <property type="entry name" value="HTH-TYPE TRANSCRIPTIONAL REGULATOR CITR"/>
    <property type="match status" value="1"/>
</dbReference>
<evidence type="ECO:0000313" key="7">
    <source>
        <dbReference type="Proteomes" id="UP001523565"/>
    </source>
</evidence>
<sequence>MNLKQLEAFVKVAELRNYSKAAKQMYLTQPTVSAHIFSLEKELETRLFIRSTKEVYLTDEGKMLYKYAKEMVDLEAKIKESFSRNEEAGSSGITIAASTIPSQYLLPGLLSEFSKKYPGEQIKIMEADSGGVVESIVDHRVDVGFTGTVLEKKHCTYIPFYQDELVIITPNTEKYRKRKNASDIAWLKEENIIFREEGSGTRKEAEKQLVAAGIALEELKVIASMENQETIKNSVAQGMGISVLSKLAATEEVEAGKLLAFTIPGTTGGRSINLVYNKNYPLTKTVQRFIKVVKESGESFR</sequence>
<evidence type="ECO:0000256" key="3">
    <source>
        <dbReference type="ARBA" id="ARBA00023125"/>
    </source>
</evidence>
<dbReference type="SUPFAM" id="SSF53850">
    <property type="entry name" value="Periplasmic binding protein-like II"/>
    <property type="match status" value="1"/>
</dbReference>
<organism evidence="6 7">
    <name type="scientific">Ohessyouella blattaphilus</name>
    <dbReference type="NCBI Taxonomy" id="2949333"/>
    <lineage>
        <taxon>Bacteria</taxon>
        <taxon>Bacillati</taxon>
        <taxon>Bacillota</taxon>
        <taxon>Clostridia</taxon>
        <taxon>Lachnospirales</taxon>
        <taxon>Lachnospiraceae</taxon>
        <taxon>Ohessyouella</taxon>
    </lineage>
</organism>
<accession>A0ABT1EIQ3</accession>
<proteinExistence type="inferred from homology"/>
<dbReference type="PANTHER" id="PTHR30126">
    <property type="entry name" value="HTH-TYPE TRANSCRIPTIONAL REGULATOR"/>
    <property type="match status" value="1"/>
</dbReference>
<keyword evidence="4" id="KW-0804">Transcription</keyword>
<evidence type="ECO:0000256" key="1">
    <source>
        <dbReference type="ARBA" id="ARBA00009437"/>
    </source>
</evidence>
<evidence type="ECO:0000313" key="6">
    <source>
        <dbReference type="EMBL" id="MCP1110576.1"/>
    </source>
</evidence>
<keyword evidence="2" id="KW-0805">Transcription regulation</keyword>
<dbReference type="Pfam" id="PF00126">
    <property type="entry name" value="HTH_1"/>
    <property type="match status" value="1"/>
</dbReference>
<dbReference type="InterPro" id="IPR047788">
    <property type="entry name" value="LysR-like_Sec_metab"/>
</dbReference>
<dbReference type="PROSITE" id="PS50931">
    <property type="entry name" value="HTH_LYSR"/>
    <property type="match status" value="1"/>
</dbReference>
<comment type="caution">
    <text evidence="6">The sequence shown here is derived from an EMBL/GenBank/DDBJ whole genome shotgun (WGS) entry which is preliminary data.</text>
</comment>
<keyword evidence="7" id="KW-1185">Reference proteome</keyword>
<protein>
    <submittedName>
        <fullName evidence="6">Selenium metabolism-associated LysR family transcriptional regulator</fullName>
    </submittedName>
</protein>
<gene>
    <name evidence="6" type="ORF">NK118_09965</name>
</gene>
<dbReference type="InterPro" id="IPR036388">
    <property type="entry name" value="WH-like_DNA-bd_sf"/>
</dbReference>
<dbReference type="Proteomes" id="UP001523565">
    <property type="component" value="Unassembled WGS sequence"/>
</dbReference>
<dbReference type="InterPro" id="IPR036390">
    <property type="entry name" value="WH_DNA-bd_sf"/>
</dbReference>
<dbReference type="NCBIfam" id="NF040786">
    <property type="entry name" value="LysR_Sec_metab"/>
    <property type="match status" value="1"/>
</dbReference>
<dbReference type="EMBL" id="JAMZFV010000015">
    <property type="protein sequence ID" value="MCP1110576.1"/>
    <property type="molecule type" value="Genomic_DNA"/>
</dbReference>
<dbReference type="InterPro" id="IPR005119">
    <property type="entry name" value="LysR_subst-bd"/>
</dbReference>
<evidence type="ECO:0000259" key="5">
    <source>
        <dbReference type="PROSITE" id="PS50931"/>
    </source>
</evidence>